<dbReference type="EMBL" id="JAGSOI010000008">
    <property type="protein sequence ID" value="MCM1986041.1"/>
    <property type="molecule type" value="Genomic_DNA"/>
</dbReference>
<evidence type="ECO:0000256" key="4">
    <source>
        <dbReference type="ARBA" id="ARBA00022840"/>
    </source>
</evidence>
<reference evidence="6" key="2">
    <citation type="submission" date="2021-04" db="EMBL/GenBank/DDBJ databases">
        <authorList>
            <person name="Dong X."/>
        </authorList>
    </citation>
    <scope>NUCLEOTIDE SEQUENCE</scope>
    <source>
        <strain evidence="6">LLY</strain>
    </source>
</reference>
<dbReference type="GO" id="GO:0005524">
    <property type="term" value="F:ATP binding"/>
    <property type="evidence" value="ECO:0007669"/>
    <property type="project" value="UniProtKB-KW"/>
</dbReference>
<dbReference type="PANTHER" id="PTHR35372:SF2">
    <property type="entry name" value="SF3 HELICASE DOMAIN-CONTAINING PROTEIN"/>
    <property type="match status" value="1"/>
</dbReference>
<gene>
    <name evidence="6" type="ORF">KDK67_03285</name>
</gene>
<dbReference type="InterPro" id="IPR014015">
    <property type="entry name" value="Helicase_SF3_DNA-vir"/>
</dbReference>
<dbReference type="Pfam" id="PF08706">
    <property type="entry name" value="D5_N"/>
    <property type="match status" value="1"/>
</dbReference>
<dbReference type="Pfam" id="PF22763">
    <property type="entry name" value="NrS1-1_pol-like_HBD"/>
    <property type="match status" value="1"/>
</dbReference>
<keyword evidence="3" id="KW-0347">Helicase</keyword>
<dbReference type="PROSITE" id="PS51206">
    <property type="entry name" value="SF3_HELICASE_1"/>
    <property type="match status" value="1"/>
</dbReference>
<dbReference type="RefSeq" id="WP_250867411.1">
    <property type="nucleotide sequence ID" value="NZ_JAGSOI010000008.1"/>
</dbReference>
<evidence type="ECO:0000256" key="2">
    <source>
        <dbReference type="ARBA" id="ARBA00022801"/>
    </source>
</evidence>
<name>A0A9E4ZED2_9EURY</name>
<comment type="caution">
    <text evidence="6">The sequence shown here is derived from an EMBL/GenBank/DDBJ whole genome shotgun (WGS) entry which is preliminary data.</text>
</comment>
<evidence type="ECO:0000256" key="1">
    <source>
        <dbReference type="ARBA" id="ARBA00022741"/>
    </source>
</evidence>
<keyword evidence="1" id="KW-0547">Nucleotide-binding</keyword>
<reference evidence="6" key="1">
    <citation type="journal article" date="2021" name="mSystems">
        <title>Bacteria and Archaea Synergistically Convert Glycine Betaine to Biogenic Methane in the Formosa Cold Seep of the South China Sea.</title>
        <authorList>
            <person name="Li L."/>
            <person name="Zhang W."/>
            <person name="Zhang S."/>
            <person name="Song L."/>
            <person name="Sun Q."/>
            <person name="Zhang H."/>
            <person name="Xiang H."/>
            <person name="Dong X."/>
        </authorList>
    </citation>
    <scope>NUCLEOTIDE SEQUENCE</scope>
    <source>
        <strain evidence="6">LLY</strain>
    </source>
</reference>
<organism evidence="6 7">
    <name type="scientific">Methanococcoides seepicolus</name>
    <dbReference type="NCBI Taxonomy" id="2828780"/>
    <lineage>
        <taxon>Archaea</taxon>
        <taxon>Methanobacteriati</taxon>
        <taxon>Methanobacteriota</taxon>
        <taxon>Stenosarchaea group</taxon>
        <taxon>Methanomicrobia</taxon>
        <taxon>Methanosarcinales</taxon>
        <taxon>Methanosarcinaceae</taxon>
        <taxon>Methanococcoides</taxon>
    </lineage>
</organism>
<dbReference type="PANTHER" id="PTHR35372">
    <property type="entry name" value="ATP BINDING PROTEIN-RELATED"/>
    <property type="match status" value="1"/>
</dbReference>
<keyword evidence="7" id="KW-1185">Reference proteome</keyword>
<proteinExistence type="predicted"/>
<accession>A0A9E4ZED2</accession>
<dbReference type="InterPro" id="IPR054468">
    <property type="entry name" value="NrSPol-like_HBD"/>
</dbReference>
<dbReference type="GO" id="GO:0016787">
    <property type="term" value="F:hydrolase activity"/>
    <property type="evidence" value="ECO:0007669"/>
    <property type="project" value="UniProtKB-KW"/>
</dbReference>
<dbReference type="InterPro" id="IPR027417">
    <property type="entry name" value="P-loop_NTPase"/>
</dbReference>
<evidence type="ECO:0000259" key="5">
    <source>
        <dbReference type="PROSITE" id="PS51206"/>
    </source>
</evidence>
<dbReference type="AlphaFoldDB" id="A0A9E4ZED2"/>
<dbReference type="Pfam" id="PF19263">
    <property type="entry name" value="DUF5906"/>
    <property type="match status" value="1"/>
</dbReference>
<dbReference type="Gene3D" id="3.40.50.300">
    <property type="entry name" value="P-loop containing nucleotide triphosphate hydrolases"/>
    <property type="match status" value="1"/>
</dbReference>
<keyword evidence="2" id="KW-0378">Hydrolase</keyword>
<dbReference type="SMART" id="SM00885">
    <property type="entry name" value="D5_N"/>
    <property type="match status" value="1"/>
</dbReference>
<evidence type="ECO:0000313" key="6">
    <source>
        <dbReference type="EMBL" id="MCM1986041.1"/>
    </source>
</evidence>
<sequence length="729" mass="83106">MIKFNVDAIPNELKKLSQWVVWRSEVKDGRQTKIPYDAKMGNKASSTTPQTWCSFDEAAKKFTENGHYDGVGFVFSDSDSFCGIDWDDVRDPQTGEFDQEILAEIKSLNSYAELSPSGKGAHAIIRGTVPGKRNRKGCREIYDKDRYFTMTGVPINGSPEAINAPSSESLQAIYDKIDVQTQVKEEMGFDHTEPDCLKYGDEELIQICRHSFKSQKFRKLFDGATDDYGDDDSAADLALCDILAKHTRDFDQIDRIFKRSGLFREKWDRPDYKQRTIRKALENIGNKEQALGKSKYLSNNGKLLVQKISESIMNSCHFITFRDTGEIYQYAEGIYKPNGEQLIAYLVQSELGDHSRRHHIDEVINYIKIATYVDRDSVNNDINRINVLNGIYNIQDDVLEPHAPDIICLVQIPVIYSPNADCPEITKFLGEVMLPEDIPVLEEWAGYMLTTETSFQKSVMLYGDGANGKSTLLELITTFVGENNISGESLHRLENDNYSVANLYGKLVNVFPDLANTTIYQNSIFKSITGGDRLRGEKKYKDVFYFNNTAKLMFSANQLPAVPNGGHAYFRRWILISFPNKFEGTKEDRSLIGKLTTPEELSGFFNIAVSGLRRLRKNNQFSYSRSTEEVKREYIIKSDPVAAFADEWLIYSEEPTPKMVMYGHFSKWCKEHDVATISEGMFGKRMKKLGYADKRQSTGDRLRCWENVTIKGESVHDGEVNMDEDNRDQ</sequence>
<feature type="domain" description="SF3 helicase" evidence="5">
    <location>
        <begin position="436"/>
        <end position="591"/>
    </location>
</feature>
<dbReference type="NCBIfam" id="TIGR01613">
    <property type="entry name" value="primase_Cterm"/>
    <property type="match status" value="1"/>
</dbReference>
<evidence type="ECO:0000313" key="7">
    <source>
        <dbReference type="Proteomes" id="UP001056766"/>
    </source>
</evidence>
<keyword evidence="4" id="KW-0067">ATP-binding</keyword>
<dbReference type="InterPro" id="IPR004968">
    <property type="entry name" value="DNA_primase/NTPase_C"/>
</dbReference>
<dbReference type="InterPro" id="IPR014818">
    <property type="entry name" value="Phage/plasmid_primase_P4_C"/>
</dbReference>
<dbReference type="InterPro" id="IPR045455">
    <property type="entry name" value="NrS-1_pol-like_helicase"/>
</dbReference>
<dbReference type="InterPro" id="IPR051620">
    <property type="entry name" value="ORF904-like_C"/>
</dbReference>
<protein>
    <recommendedName>
        <fullName evidence="5">SF3 helicase domain-containing protein</fullName>
    </recommendedName>
</protein>
<evidence type="ECO:0000256" key="3">
    <source>
        <dbReference type="ARBA" id="ARBA00022806"/>
    </source>
</evidence>
<dbReference type="Pfam" id="PF03288">
    <property type="entry name" value="Pox_D5"/>
    <property type="match status" value="1"/>
</dbReference>
<dbReference type="InterPro" id="IPR006500">
    <property type="entry name" value="Helicase_put_C_phage/plasmid"/>
</dbReference>
<dbReference type="Proteomes" id="UP001056766">
    <property type="component" value="Unassembled WGS sequence"/>
</dbReference>
<dbReference type="GO" id="GO:0004386">
    <property type="term" value="F:helicase activity"/>
    <property type="evidence" value="ECO:0007669"/>
    <property type="project" value="UniProtKB-KW"/>
</dbReference>
<dbReference type="SUPFAM" id="SSF52540">
    <property type="entry name" value="P-loop containing nucleoside triphosphate hydrolases"/>
    <property type="match status" value="1"/>
</dbReference>